<evidence type="ECO:0000256" key="6">
    <source>
        <dbReference type="ARBA" id="ARBA00022618"/>
    </source>
</evidence>
<evidence type="ECO:0000256" key="13">
    <source>
        <dbReference type="ARBA" id="ARBA00047833"/>
    </source>
</evidence>
<dbReference type="PANTHER" id="PTHR43445">
    <property type="entry name" value="UDP-N-ACETYLMURAMATE--L-ALANINE LIGASE-RELATED"/>
    <property type="match status" value="1"/>
</dbReference>
<dbReference type="Pfam" id="PF08245">
    <property type="entry name" value="Mur_ligase_M"/>
    <property type="match status" value="1"/>
</dbReference>
<name>D2Z3B0_9BACT</name>
<comment type="function">
    <text evidence="14">Cell wall formation.</text>
</comment>
<keyword evidence="5 14" id="KW-0436">Ligase</keyword>
<feature type="binding site" evidence="14">
    <location>
        <begin position="120"/>
        <end position="126"/>
    </location>
    <ligand>
        <name>ATP</name>
        <dbReference type="ChEBI" id="CHEBI:30616"/>
    </ligand>
</feature>
<dbReference type="SUPFAM" id="SSF53244">
    <property type="entry name" value="MurD-like peptide ligases, peptide-binding domain"/>
    <property type="match status" value="1"/>
</dbReference>
<dbReference type="GO" id="GO:0008763">
    <property type="term" value="F:UDP-N-acetylmuramate-L-alanine ligase activity"/>
    <property type="evidence" value="ECO:0007669"/>
    <property type="project" value="UniProtKB-UniRule"/>
</dbReference>
<evidence type="ECO:0000256" key="5">
    <source>
        <dbReference type="ARBA" id="ARBA00022598"/>
    </source>
</evidence>
<keyword evidence="11 14" id="KW-0131">Cell cycle</keyword>
<keyword evidence="4 14" id="KW-0963">Cytoplasm</keyword>
<dbReference type="HAMAP" id="MF_00046">
    <property type="entry name" value="MurC"/>
    <property type="match status" value="1"/>
</dbReference>
<evidence type="ECO:0000256" key="1">
    <source>
        <dbReference type="ARBA" id="ARBA00004496"/>
    </source>
</evidence>
<dbReference type="PANTHER" id="PTHR43445:SF3">
    <property type="entry name" value="UDP-N-ACETYLMURAMATE--L-ALANINE LIGASE"/>
    <property type="match status" value="1"/>
</dbReference>
<feature type="domain" description="Mur ligase C-terminal" evidence="16">
    <location>
        <begin position="324"/>
        <end position="455"/>
    </location>
</feature>
<evidence type="ECO:0000256" key="4">
    <source>
        <dbReference type="ARBA" id="ARBA00022490"/>
    </source>
</evidence>
<keyword evidence="12 14" id="KW-0961">Cell wall biogenesis/degradation</keyword>
<evidence type="ECO:0000259" key="17">
    <source>
        <dbReference type="Pfam" id="PF08245"/>
    </source>
</evidence>
<feature type="domain" description="Mur ligase central" evidence="17">
    <location>
        <begin position="118"/>
        <end position="302"/>
    </location>
</feature>
<dbReference type="UniPathway" id="UPA00219"/>
<dbReference type="GO" id="GO:0071555">
    <property type="term" value="P:cell wall organization"/>
    <property type="evidence" value="ECO:0007669"/>
    <property type="project" value="UniProtKB-KW"/>
</dbReference>
<proteinExistence type="inferred from homology"/>
<evidence type="ECO:0000256" key="2">
    <source>
        <dbReference type="ARBA" id="ARBA00004752"/>
    </source>
</evidence>
<comment type="pathway">
    <text evidence="2 14">Cell wall biogenesis; peptidoglycan biosynthesis.</text>
</comment>
<dbReference type="InterPro" id="IPR036565">
    <property type="entry name" value="Mur-like_cat_sf"/>
</dbReference>
<dbReference type="SUPFAM" id="SSF51984">
    <property type="entry name" value="MurCD N-terminal domain"/>
    <property type="match status" value="1"/>
</dbReference>
<evidence type="ECO:0000313" key="19">
    <source>
        <dbReference type="Proteomes" id="UP000006427"/>
    </source>
</evidence>
<dbReference type="InterPro" id="IPR000713">
    <property type="entry name" value="Mur_ligase_N"/>
</dbReference>
<dbReference type="Pfam" id="PF02875">
    <property type="entry name" value="Mur_ligase_C"/>
    <property type="match status" value="1"/>
</dbReference>
<keyword evidence="9 14" id="KW-0133">Cell shape</keyword>
<keyword evidence="10 14" id="KW-0573">Peptidoglycan synthesis</keyword>
<keyword evidence="6 14" id="KW-0132">Cell division</keyword>
<evidence type="ECO:0000256" key="14">
    <source>
        <dbReference type="HAMAP-Rule" id="MF_00046"/>
    </source>
</evidence>
<keyword evidence="19" id="KW-1185">Reference proteome</keyword>
<dbReference type="PaxDb" id="469381-Dpep_2128"/>
<comment type="catalytic activity">
    <reaction evidence="13 14">
        <text>UDP-N-acetyl-alpha-D-muramate + L-alanine + ATP = UDP-N-acetyl-alpha-D-muramoyl-L-alanine + ADP + phosphate + H(+)</text>
        <dbReference type="Rhea" id="RHEA:23372"/>
        <dbReference type="ChEBI" id="CHEBI:15378"/>
        <dbReference type="ChEBI" id="CHEBI:30616"/>
        <dbReference type="ChEBI" id="CHEBI:43474"/>
        <dbReference type="ChEBI" id="CHEBI:57972"/>
        <dbReference type="ChEBI" id="CHEBI:70757"/>
        <dbReference type="ChEBI" id="CHEBI:83898"/>
        <dbReference type="ChEBI" id="CHEBI:456216"/>
        <dbReference type="EC" id="6.3.2.8"/>
    </reaction>
</comment>
<evidence type="ECO:0000259" key="15">
    <source>
        <dbReference type="Pfam" id="PF01225"/>
    </source>
</evidence>
<dbReference type="InterPro" id="IPR036615">
    <property type="entry name" value="Mur_ligase_C_dom_sf"/>
</dbReference>
<evidence type="ECO:0000256" key="11">
    <source>
        <dbReference type="ARBA" id="ARBA00023306"/>
    </source>
</evidence>
<dbReference type="SUPFAM" id="SSF53623">
    <property type="entry name" value="MurD-like peptide ligases, catalytic domain"/>
    <property type="match status" value="1"/>
</dbReference>
<dbReference type="Gene3D" id="3.40.1190.10">
    <property type="entry name" value="Mur-like, catalytic domain"/>
    <property type="match status" value="1"/>
</dbReference>
<dbReference type="GO" id="GO:0008360">
    <property type="term" value="P:regulation of cell shape"/>
    <property type="evidence" value="ECO:0007669"/>
    <property type="project" value="UniProtKB-KW"/>
</dbReference>
<dbReference type="Pfam" id="PF01225">
    <property type="entry name" value="Mur_ligase"/>
    <property type="match status" value="1"/>
</dbReference>
<dbReference type="eggNOG" id="COG0773">
    <property type="taxonomic scope" value="Bacteria"/>
</dbReference>
<accession>D2Z3B0</accession>
<evidence type="ECO:0000256" key="7">
    <source>
        <dbReference type="ARBA" id="ARBA00022741"/>
    </source>
</evidence>
<comment type="caution">
    <text evidence="18">The sequence shown here is derived from an EMBL/GenBank/DDBJ whole genome shotgun (WGS) entry which is preliminary data.</text>
</comment>
<dbReference type="RefSeq" id="WP_005662017.1">
    <property type="nucleotide sequence ID" value="NZ_ABTR02000001.1"/>
</dbReference>
<evidence type="ECO:0000313" key="18">
    <source>
        <dbReference type="EMBL" id="EFC92150.1"/>
    </source>
</evidence>
<sequence length="482" mass="52333">MEIKEINLDEVRHIHLMGIGGAGMSGLALLLKELGFDVSGCDMSYGFYVEKVAQADIDFNIGHSSDHLSRFSPDLLVYSSAIPEDNEELVVARESGIAVAQRAQVLSAIFDVRYGIGVAGTHGKTTTSSMIGLILSGAGLEPTVAIGGELCDIGCNARLGSGPHMVAELDESDGSFLCFHPTISVITNVDWDHVNHYPDFDSVLNTFESFSKNLRKGGLSVLCGEDGGVQSLLKMMEKDGPKAKVTYGWGDRWDWGATDIEYNHGGGVSFSVRKHGRSIGRIELSVSGDHNVLNALASCIVADTLSVPFDVIKRTLRQFKGAKRRLQFKGGVEHIDVYDDYGHHPKEVEATLKAISQIFPERKILVAFQPHRFTRTAAMAEDFAEVLTYADKVVVLPIYPADEPPIDGVTSHMIGDHLSMKKHPSFFVADRKKDAIDKVMSLVEEGDVILTLGAGDIADLGDILVKEIGRKNIVPRSIAIGV</sequence>
<comment type="subcellular location">
    <subcellularLocation>
        <location evidence="1 14">Cytoplasm</location>
    </subcellularLocation>
</comment>
<dbReference type="NCBIfam" id="TIGR01082">
    <property type="entry name" value="murC"/>
    <property type="match status" value="1"/>
</dbReference>
<comment type="similarity">
    <text evidence="14">Belongs to the MurCDEF family.</text>
</comment>
<dbReference type="InterPro" id="IPR004101">
    <property type="entry name" value="Mur_ligase_C"/>
</dbReference>
<feature type="domain" description="Mur ligase N-terminal catalytic" evidence="15">
    <location>
        <begin position="13"/>
        <end position="112"/>
    </location>
</feature>
<keyword evidence="8 14" id="KW-0067">ATP-binding</keyword>
<protein>
    <recommendedName>
        <fullName evidence="3 14">UDP-N-acetylmuramate--L-alanine ligase</fullName>
        <ecNumber evidence="3 14">6.3.2.8</ecNumber>
    </recommendedName>
    <alternativeName>
        <fullName evidence="14">UDP-N-acetylmuramoyl-L-alanine synthetase</fullName>
    </alternativeName>
</protein>
<dbReference type="InterPro" id="IPR005758">
    <property type="entry name" value="UDP-N-AcMur_Ala_ligase_MurC"/>
</dbReference>
<gene>
    <name evidence="14" type="primary">murC</name>
    <name evidence="18" type="ORF">Dpep_2128</name>
</gene>
<dbReference type="GO" id="GO:0005524">
    <property type="term" value="F:ATP binding"/>
    <property type="evidence" value="ECO:0007669"/>
    <property type="project" value="UniProtKB-UniRule"/>
</dbReference>
<dbReference type="STRING" id="469381.Dpep_2128"/>
<reference evidence="18 19" key="1">
    <citation type="journal article" date="2010" name="Stand. Genomic Sci.">
        <title>Permanent draft genome sequence of Dethiosulfovibrio peptidovorans type strain (SEBR 4207).</title>
        <authorList>
            <person name="Labutti K."/>
            <person name="Mayilraj S."/>
            <person name="Clum A."/>
            <person name="Lucas S."/>
            <person name="Glavina Del Rio T."/>
            <person name="Nolan M."/>
            <person name="Tice H."/>
            <person name="Cheng J.F."/>
            <person name="Pitluck S."/>
            <person name="Liolios K."/>
            <person name="Ivanova N."/>
            <person name="Mavromatis K."/>
            <person name="Mikhailova N."/>
            <person name="Pati A."/>
            <person name="Goodwin L."/>
            <person name="Chen A."/>
            <person name="Palaniappan K."/>
            <person name="Land M."/>
            <person name="Hauser L."/>
            <person name="Chang Y.J."/>
            <person name="Jeffries C.D."/>
            <person name="Rohde M."/>
            <person name="Spring S."/>
            <person name="Goker M."/>
            <person name="Woyke T."/>
            <person name="Bristow J."/>
            <person name="Eisen J.A."/>
            <person name="Markowitz V."/>
            <person name="Hugenholtz P."/>
            <person name="Kyrpides N.C."/>
            <person name="Klenk H.P."/>
            <person name="Lapidus A."/>
        </authorList>
    </citation>
    <scope>NUCLEOTIDE SEQUENCE [LARGE SCALE GENOMIC DNA]</scope>
    <source>
        <strain evidence="18 19">DSM 11002</strain>
    </source>
</reference>
<dbReference type="GO" id="GO:0051301">
    <property type="term" value="P:cell division"/>
    <property type="evidence" value="ECO:0007669"/>
    <property type="project" value="UniProtKB-KW"/>
</dbReference>
<dbReference type="Gene3D" id="3.90.190.20">
    <property type="entry name" value="Mur ligase, C-terminal domain"/>
    <property type="match status" value="1"/>
</dbReference>
<evidence type="ECO:0000256" key="10">
    <source>
        <dbReference type="ARBA" id="ARBA00022984"/>
    </source>
</evidence>
<dbReference type="GO" id="GO:0005737">
    <property type="term" value="C:cytoplasm"/>
    <property type="evidence" value="ECO:0007669"/>
    <property type="project" value="UniProtKB-SubCell"/>
</dbReference>
<evidence type="ECO:0000256" key="3">
    <source>
        <dbReference type="ARBA" id="ARBA00012211"/>
    </source>
</evidence>
<evidence type="ECO:0000256" key="9">
    <source>
        <dbReference type="ARBA" id="ARBA00022960"/>
    </source>
</evidence>
<dbReference type="Proteomes" id="UP000006427">
    <property type="component" value="Unassembled WGS sequence"/>
</dbReference>
<dbReference type="EC" id="6.3.2.8" evidence="3 14"/>
<evidence type="ECO:0000259" key="16">
    <source>
        <dbReference type="Pfam" id="PF02875"/>
    </source>
</evidence>
<dbReference type="EMBL" id="ABTR02000001">
    <property type="protein sequence ID" value="EFC92150.1"/>
    <property type="molecule type" value="Genomic_DNA"/>
</dbReference>
<keyword evidence="7 14" id="KW-0547">Nucleotide-binding</keyword>
<dbReference type="Gene3D" id="3.40.50.720">
    <property type="entry name" value="NAD(P)-binding Rossmann-like Domain"/>
    <property type="match status" value="1"/>
</dbReference>
<dbReference type="GO" id="GO:0009252">
    <property type="term" value="P:peptidoglycan biosynthetic process"/>
    <property type="evidence" value="ECO:0007669"/>
    <property type="project" value="UniProtKB-UniRule"/>
</dbReference>
<organism evidence="18 19">
    <name type="scientific">Dethiosulfovibrio peptidovorans DSM 11002</name>
    <dbReference type="NCBI Taxonomy" id="469381"/>
    <lineage>
        <taxon>Bacteria</taxon>
        <taxon>Thermotogati</taxon>
        <taxon>Synergistota</taxon>
        <taxon>Synergistia</taxon>
        <taxon>Synergistales</taxon>
        <taxon>Dethiosulfovibrionaceae</taxon>
        <taxon>Dethiosulfovibrio</taxon>
    </lineage>
</organism>
<dbReference type="AlphaFoldDB" id="D2Z3B0"/>
<dbReference type="InterPro" id="IPR050061">
    <property type="entry name" value="MurCDEF_pg_biosynth"/>
</dbReference>
<evidence type="ECO:0000256" key="8">
    <source>
        <dbReference type="ARBA" id="ARBA00022840"/>
    </source>
</evidence>
<evidence type="ECO:0000256" key="12">
    <source>
        <dbReference type="ARBA" id="ARBA00023316"/>
    </source>
</evidence>
<dbReference type="InterPro" id="IPR013221">
    <property type="entry name" value="Mur_ligase_cen"/>
</dbReference>